<protein>
    <submittedName>
        <fullName evidence="5">Nucleoside diphosphate kinase B</fullName>
    </submittedName>
</protein>
<comment type="catalytic activity">
    <reaction evidence="1">
        <text>a 2'-deoxyribonucleoside 5'-diphosphate + ATP = a 2'-deoxyribonucleoside 5'-triphosphate + ADP</text>
        <dbReference type="Rhea" id="RHEA:44640"/>
        <dbReference type="ChEBI" id="CHEBI:30616"/>
        <dbReference type="ChEBI" id="CHEBI:61560"/>
        <dbReference type="ChEBI" id="CHEBI:73316"/>
        <dbReference type="ChEBI" id="CHEBI:456216"/>
        <dbReference type="EC" id="2.7.4.6"/>
    </reaction>
</comment>
<dbReference type="InterPro" id="IPR034907">
    <property type="entry name" value="NDK-like_dom"/>
</dbReference>
<dbReference type="Gene3D" id="3.30.70.141">
    <property type="entry name" value="Nucleoside diphosphate kinase-like domain"/>
    <property type="match status" value="1"/>
</dbReference>
<dbReference type="EMBL" id="JACGWJ010000014">
    <property type="protein sequence ID" value="KAL0373508.1"/>
    <property type="molecule type" value="Genomic_DNA"/>
</dbReference>
<dbReference type="Pfam" id="PF00334">
    <property type="entry name" value="NDK"/>
    <property type="match status" value="1"/>
</dbReference>
<keyword evidence="5" id="KW-0418">Kinase</keyword>
<comment type="catalytic activity">
    <reaction evidence="2">
        <text>a ribonucleoside 5'-diphosphate + ATP = a ribonucleoside 5'-triphosphate + ADP</text>
        <dbReference type="Rhea" id="RHEA:18113"/>
        <dbReference type="ChEBI" id="CHEBI:30616"/>
        <dbReference type="ChEBI" id="CHEBI:57930"/>
        <dbReference type="ChEBI" id="CHEBI:61557"/>
        <dbReference type="ChEBI" id="CHEBI:456216"/>
        <dbReference type="EC" id="2.7.4.6"/>
    </reaction>
</comment>
<comment type="similarity">
    <text evidence="3">Belongs to the NDK family.</text>
</comment>
<dbReference type="PROSITE" id="PS00469">
    <property type="entry name" value="NDPK"/>
    <property type="match status" value="1"/>
</dbReference>
<dbReference type="InterPro" id="IPR036850">
    <property type="entry name" value="NDK-like_dom_sf"/>
</dbReference>
<proteinExistence type="inferred from homology"/>
<name>A0AAW2R159_SESRA</name>
<accession>A0AAW2R159</accession>
<organism evidence="5">
    <name type="scientific">Sesamum radiatum</name>
    <name type="common">Black benniseed</name>
    <dbReference type="NCBI Taxonomy" id="300843"/>
    <lineage>
        <taxon>Eukaryota</taxon>
        <taxon>Viridiplantae</taxon>
        <taxon>Streptophyta</taxon>
        <taxon>Embryophyta</taxon>
        <taxon>Tracheophyta</taxon>
        <taxon>Spermatophyta</taxon>
        <taxon>Magnoliopsida</taxon>
        <taxon>eudicotyledons</taxon>
        <taxon>Gunneridae</taxon>
        <taxon>Pentapetalae</taxon>
        <taxon>asterids</taxon>
        <taxon>lamiids</taxon>
        <taxon>Lamiales</taxon>
        <taxon>Pedaliaceae</taxon>
        <taxon>Sesamum</taxon>
    </lineage>
</organism>
<evidence type="ECO:0000256" key="3">
    <source>
        <dbReference type="PROSITE-ProRule" id="PRU00706"/>
    </source>
</evidence>
<dbReference type="PROSITE" id="PS51374">
    <property type="entry name" value="NDPK_LIKE"/>
    <property type="match status" value="1"/>
</dbReference>
<evidence type="ECO:0000256" key="2">
    <source>
        <dbReference type="ARBA" id="ARBA00000937"/>
    </source>
</evidence>
<evidence type="ECO:0000313" key="5">
    <source>
        <dbReference type="EMBL" id="KAL0373508.1"/>
    </source>
</evidence>
<feature type="domain" description="Nucleoside diphosphate kinase-like" evidence="4">
    <location>
        <begin position="27"/>
        <end position="65"/>
    </location>
</feature>
<comment type="caution">
    <text evidence="3">Lacks conserved residue(s) required for the propagation of feature annotation.</text>
</comment>
<dbReference type="SUPFAM" id="SSF54919">
    <property type="entry name" value="Nucleoside diphosphate kinase, NDK"/>
    <property type="match status" value="1"/>
</dbReference>
<dbReference type="GO" id="GO:0004550">
    <property type="term" value="F:nucleoside diphosphate kinase activity"/>
    <property type="evidence" value="ECO:0007669"/>
    <property type="project" value="UniProtKB-EC"/>
</dbReference>
<gene>
    <name evidence="5" type="ORF">Sradi_3266500</name>
</gene>
<comment type="caution">
    <text evidence="5">The sequence shown here is derived from an EMBL/GenBank/DDBJ whole genome shotgun (WGS) entry which is preliminary data.</text>
</comment>
<sequence>MRLLSTLSLTQLLQWYEKVRMWLLQVDIIGATNRAESAPRTIHGNVIHGSDAVESARKEIALWFLEGIAEWSSSLHPWIYE</sequence>
<reference evidence="5" key="1">
    <citation type="submission" date="2020-06" db="EMBL/GenBank/DDBJ databases">
        <authorList>
            <person name="Li T."/>
            <person name="Hu X."/>
            <person name="Zhang T."/>
            <person name="Song X."/>
            <person name="Zhang H."/>
            <person name="Dai N."/>
            <person name="Sheng W."/>
            <person name="Hou X."/>
            <person name="Wei L."/>
        </authorList>
    </citation>
    <scope>NUCLEOTIDE SEQUENCE</scope>
    <source>
        <strain evidence="5">G02</strain>
        <tissue evidence="5">Leaf</tissue>
    </source>
</reference>
<dbReference type="InterPro" id="IPR023005">
    <property type="entry name" value="Nucleoside_diP_kinase_AS"/>
</dbReference>
<dbReference type="AlphaFoldDB" id="A0AAW2R159"/>
<keyword evidence="5" id="KW-0808">Transferase</keyword>
<evidence type="ECO:0000256" key="1">
    <source>
        <dbReference type="ARBA" id="ARBA00000082"/>
    </source>
</evidence>
<reference evidence="5" key="2">
    <citation type="journal article" date="2024" name="Plant">
        <title>Genomic evolution and insights into agronomic trait innovations of Sesamum species.</title>
        <authorList>
            <person name="Miao H."/>
            <person name="Wang L."/>
            <person name="Qu L."/>
            <person name="Liu H."/>
            <person name="Sun Y."/>
            <person name="Le M."/>
            <person name="Wang Q."/>
            <person name="Wei S."/>
            <person name="Zheng Y."/>
            <person name="Lin W."/>
            <person name="Duan Y."/>
            <person name="Cao H."/>
            <person name="Xiong S."/>
            <person name="Wang X."/>
            <person name="Wei L."/>
            <person name="Li C."/>
            <person name="Ma Q."/>
            <person name="Ju M."/>
            <person name="Zhao R."/>
            <person name="Li G."/>
            <person name="Mu C."/>
            <person name="Tian Q."/>
            <person name="Mei H."/>
            <person name="Zhang T."/>
            <person name="Gao T."/>
            <person name="Zhang H."/>
        </authorList>
    </citation>
    <scope>NUCLEOTIDE SEQUENCE</scope>
    <source>
        <strain evidence="5">G02</strain>
    </source>
</reference>
<evidence type="ECO:0000259" key="4">
    <source>
        <dbReference type="Pfam" id="PF00334"/>
    </source>
</evidence>